<dbReference type="CTD" id="20250647"/>
<dbReference type="KEGG" id="lgi:LOTGIDRAFT_238061"/>
<dbReference type="OMA" id="GNVIRME"/>
<gene>
    <name evidence="5" type="ORF">LOTGIDRAFT_238061</name>
</gene>
<dbReference type="Pfam" id="PF09738">
    <property type="entry name" value="LRRFIP"/>
    <property type="match status" value="2"/>
</dbReference>
<name>V4ADZ1_LOTGI</name>
<feature type="coiled-coil region" evidence="3">
    <location>
        <begin position="88"/>
        <end position="136"/>
    </location>
</feature>
<feature type="compositionally biased region" description="Basic and acidic residues" evidence="4">
    <location>
        <begin position="29"/>
        <end position="67"/>
    </location>
</feature>
<dbReference type="Gene3D" id="1.20.5.4090">
    <property type="match status" value="1"/>
</dbReference>
<accession>V4ADZ1</accession>
<evidence type="ECO:0000256" key="4">
    <source>
        <dbReference type="SAM" id="MobiDB-lite"/>
    </source>
</evidence>
<feature type="region of interest" description="Disordered" evidence="4">
    <location>
        <begin position="213"/>
        <end position="239"/>
    </location>
</feature>
<keyword evidence="6" id="KW-1185">Reference proteome</keyword>
<dbReference type="InterPro" id="IPR019139">
    <property type="entry name" value="LRRFIP1/2"/>
</dbReference>
<dbReference type="PANTHER" id="PTHR19212:SF0">
    <property type="entry name" value="LD07988P"/>
    <property type="match status" value="1"/>
</dbReference>
<dbReference type="STRING" id="225164.V4ADZ1"/>
<evidence type="ECO:0000256" key="2">
    <source>
        <dbReference type="ARBA" id="ARBA00023054"/>
    </source>
</evidence>
<dbReference type="RefSeq" id="XP_009047061.1">
    <property type="nucleotide sequence ID" value="XM_009048813.1"/>
</dbReference>
<keyword evidence="2 3" id="KW-0175">Coiled coil</keyword>
<dbReference type="OrthoDB" id="10028421at2759"/>
<sequence length="344" mass="39553">MSSSKGRQRANVRQYSAEDQALNQISAEAESRLAAKRAARAEAREIRMKEIEKQQKEVREYDSRRGSGDSTESDTTKDPKDRNYKQELRDLQDKFKNAMMTSAQLDNEKQSLVYQVELLKDQFEEHEEGYLELQREYKSKCSENGLVIITAESGEMSLQKDQSAIPSGSISTGAALLSAETIEILKKAGEGSLDEKLKRLAQEKKQLHTEIQKLKNDIEENKSKKSEDTSKVPVINGPEQQLYEVQREASKQIHDYKCKLQKADQDLATLEGTVNRLETQIKRYKTDSDASEKLEDELKTEKRRLQRELREAQTQVEELTNQNKHLVKRLEKIKQTRTQFGIPT</sequence>
<feature type="compositionally biased region" description="Basic and acidic residues" evidence="4">
    <location>
        <begin position="213"/>
        <end position="230"/>
    </location>
</feature>
<evidence type="ECO:0000256" key="1">
    <source>
        <dbReference type="ARBA" id="ARBA00008275"/>
    </source>
</evidence>
<dbReference type="GeneID" id="20250647"/>
<dbReference type="PANTHER" id="PTHR19212">
    <property type="entry name" value="LEUCINE RICH REPEAT IN FLII INTERACTING PROTEIN"/>
    <property type="match status" value="1"/>
</dbReference>
<evidence type="ECO:0000256" key="3">
    <source>
        <dbReference type="SAM" id="Coils"/>
    </source>
</evidence>
<proteinExistence type="inferred from homology"/>
<evidence type="ECO:0000313" key="5">
    <source>
        <dbReference type="EMBL" id="ESP02234.1"/>
    </source>
</evidence>
<dbReference type="HOGENOM" id="CLU_018871_0_0_1"/>
<evidence type="ECO:0000313" key="6">
    <source>
        <dbReference type="Proteomes" id="UP000030746"/>
    </source>
</evidence>
<reference evidence="5 6" key="1">
    <citation type="journal article" date="2013" name="Nature">
        <title>Insights into bilaterian evolution from three spiralian genomes.</title>
        <authorList>
            <person name="Simakov O."/>
            <person name="Marletaz F."/>
            <person name="Cho S.J."/>
            <person name="Edsinger-Gonzales E."/>
            <person name="Havlak P."/>
            <person name="Hellsten U."/>
            <person name="Kuo D.H."/>
            <person name="Larsson T."/>
            <person name="Lv J."/>
            <person name="Arendt D."/>
            <person name="Savage R."/>
            <person name="Osoegawa K."/>
            <person name="de Jong P."/>
            <person name="Grimwood J."/>
            <person name="Chapman J.A."/>
            <person name="Shapiro H."/>
            <person name="Aerts A."/>
            <person name="Otillar R.P."/>
            <person name="Terry A.Y."/>
            <person name="Boore J.L."/>
            <person name="Grigoriev I.V."/>
            <person name="Lindberg D.R."/>
            <person name="Seaver E.C."/>
            <person name="Weisblat D.A."/>
            <person name="Putnam N.H."/>
            <person name="Rokhsar D.S."/>
        </authorList>
    </citation>
    <scope>NUCLEOTIDE SEQUENCE [LARGE SCALE GENOMIC DNA]</scope>
</reference>
<comment type="similarity">
    <text evidence="1">Belongs to the LRRFIP family.</text>
</comment>
<organism evidence="5 6">
    <name type="scientific">Lottia gigantea</name>
    <name type="common">Giant owl limpet</name>
    <dbReference type="NCBI Taxonomy" id="225164"/>
    <lineage>
        <taxon>Eukaryota</taxon>
        <taxon>Metazoa</taxon>
        <taxon>Spiralia</taxon>
        <taxon>Lophotrochozoa</taxon>
        <taxon>Mollusca</taxon>
        <taxon>Gastropoda</taxon>
        <taxon>Patellogastropoda</taxon>
        <taxon>Lottioidea</taxon>
        <taxon>Lottiidae</taxon>
        <taxon>Lottia</taxon>
    </lineage>
</organism>
<dbReference type="Proteomes" id="UP000030746">
    <property type="component" value="Unassembled WGS sequence"/>
</dbReference>
<dbReference type="EMBL" id="KB200314">
    <property type="protein sequence ID" value="ESP02234.1"/>
    <property type="molecule type" value="Genomic_DNA"/>
</dbReference>
<dbReference type="GO" id="GO:0006355">
    <property type="term" value="P:regulation of DNA-templated transcription"/>
    <property type="evidence" value="ECO:0007669"/>
    <property type="project" value="InterPro"/>
</dbReference>
<feature type="region of interest" description="Disordered" evidence="4">
    <location>
        <begin position="1"/>
        <end position="86"/>
    </location>
</feature>
<feature type="compositionally biased region" description="Basic and acidic residues" evidence="4">
    <location>
        <begin position="74"/>
        <end position="86"/>
    </location>
</feature>
<feature type="compositionally biased region" description="Basic residues" evidence="4">
    <location>
        <begin position="1"/>
        <end position="10"/>
    </location>
</feature>
<protein>
    <recommendedName>
        <fullName evidence="7">Leucine-rich repeat flightless-interacting protein 2</fullName>
    </recommendedName>
</protein>
<dbReference type="AlphaFoldDB" id="V4ADZ1"/>
<evidence type="ECO:0008006" key="7">
    <source>
        <dbReference type="Google" id="ProtNLM"/>
    </source>
</evidence>